<dbReference type="InterPro" id="IPR052710">
    <property type="entry name" value="CAAX_protease"/>
</dbReference>
<dbReference type="RefSeq" id="WP_256395056.1">
    <property type="nucleotide sequence ID" value="NZ_JANHDJ010000001.1"/>
</dbReference>
<keyword evidence="4" id="KW-1185">Reference proteome</keyword>
<keyword evidence="1" id="KW-0812">Transmembrane</keyword>
<sequence>MAQWTTFAGFLGVILVLLLALTHASNSVFEDAPGSSIDSADVANDDVALSADGSIHTVGESAVEDEKADTSTSATGPELSTPALLANVAVSQGLFAVLLVTLAWYTEIPAWAFGLAPESFTLGGVATGIAVGSVFYICNEAAAAVGRQWGVSTPSGLREALAPETAAGWAVLLVVVLPIIAGFEELLFRGALIGVLQAGFAVPVWLLVVGSSVAFALGHGAQGRLGIVVTGLLGVGLAAVFVHTGSLVVVIVAHYVINVLEFVVHEGIGPTWLSQ</sequence>
<protein>
    <submittedName>
        <fullName evidence="3">CPBP family intramembrane glutamic endopeptidase</fullName>
        <ecNumber evidence="3">3.4.-.-</ecNumber>
    </submittedName>
</protein>
<dbReference type="PANTHER" id="PTHR36435:SF1">
    <property type="entry name" value="CAAX AMINO TERMINAL PROTEASE FAMILY PROTEIN"/>
    <property type="match status" value="1"/>
</dbReference>
<name>A0ABD6D8Q3_9EURY</name>
<evidence type="ECO:0000256" key="1">
    <source>
        <dbReference type="SAM" id="Phobius"/>
    </source>
</evidence>
<feature type="transmembrane region" description="Helical" evidence="1">
    <location>
        <begin position="225"/>
        <end position="257"/>
    </location>
</feature>
<accession>A0ABD6D8Q3</accession>
<feature type="transmembrane region" description="Helical" evidence="1">
    <location>
        <begin position="84"/>
        <end position="105"/>
    </location>
</feature>
<dbReference type="GO" id="GO:0004175">
    <property type="term" value="F:endopeptidase activity"/>
    <property type="evidence" value="ECO:0007669"/>
    <property type="project" value="UniProtKB-ARBA"/>
</dbReference>
<keyword evidence="1" id="KW-0472">Membrane</keyword>
<keyword evidence="1" id="KW-1133">Transmembrane helix</keyword>
<feature type="transmembrane region" description="Helical" evidence="1">
    <location>
        <begin position="195"/>
        <end position="218"/>
    </location>
</feature>
<gene>
    <name evidence="3" type="ORF">ACFSBW_05635</name>
</gene>
<keyword evidence="3" id="KW-0378">Hydrolase</keyword>
<organism evidence="3 4">
    <name type="scientific">Halohasta litorea</name>
    <dbReference type="NCBI Taxonomy" id="869891"/>
    <lineage>
        <taxon>Archaea</taxon>
        <taxon>Methanobacteriati</taxon>
        <taxon>Methanobacteriota</taxon>
        <taxon>Stenosarchaea group</taxon>
        <taxon>Halobacteria</taxon>
        <taxon>Halobacteriales</taxon>
        <taxon>Haloferacaceae</taxon>
        <taxon>Halohasta</taxon>
    </lineage>
</organism>
<dbReference type="Pfam" id="PF02517">
    <property type="entry name" value="Rce1-like"/>
    <property type="match status" value="1"/>
</dbReference>
<feature type="transmembrane region" description="Helical" evidence="1">
    <location>
        <begin position="166"/>
        <end position="183"/>
    </location>
</feature>
<dbReference type="GO" id="GO:0080120">
    <property type="term" value="P:CAAX-box protein maturation"/>
    <property type="evidence" value="ECO:0007669"/>
    <property type="project" value="UniProtKB-ARBA"/>
</dbReference>
<dbReference type="AlphaFoldDB" id="A0ABD6D8Q3"/>
<dbReference type="Proteomes" id="UP001597052">
    <property type="component" value="Unassembled WGS sequence"/>
</dbReference>
<reference evidence="3 4" key="1">
    <citation type="journal article" date="2019" name="Int. J. Syst. Evol. Microbiol.">
        <title>The Global Catalogue of Microorganisms (GCM) 10K type strain sequencing project: providing services to taxonomists for standard genome sequencing and annotation.</title>
        <authorList>
            <consortium name="The Broad Institute Genomics Platform"/>
            <consortium name="The Broad Institute Genome Sequencing Center for Infectious Disease"/>
            <person name="Wu L."/>
            <person name="Ma J."/>
        </authorList>
    </citation>
    <scope>NUCLEOTIDE SEQUENCE [LARGE SCALE GENOMIC DNA]</scope>
    <source>
        <strain evidence="3 4">CGMCC 1.10593</strain>
    </source>
</reference>
<proteinExistence type="predicted"/>
<comment type="caution">
    <text evidence="3">The sequence shown here is derived from an EMBL/GenBank/DDBJ whole genome shotgun (WGS) entry which is preliminary data.</text>
</comment>
<dbReference type="EMBL" id="JBHUDM010000001">
    <property type="protein sequence ID" value="MFD1641356.1"/>
    <property type="molecule type" value="Genomic_DNA"/>
</dbReference>
<dbReference type="EC" id="3.4.-.-" evidence="3"/>
<dbReference type="PANTHER" id="PTHR36435">
    <property type="entry name" value="SLR1288 PROTEIN"/>
    <property type="match status" value="1"/>
</dbReference>
<feature type="domain" description="CAAX prenyl protease 2/Lysostaphin resistance protein A-like" evidence="2">
    <location>
        <begin position="169"/>
        <end position="260"/>
    </location>
</feature>
<evidence type="ECO:0000313" key="3">
    <source>
        <dbReference type="EMBL" id="MFD1641356.1"/>
    </source>
</evidence>
<evidence type="ECO:0000313" key="4">
    <source>
        <dbReference type="Proteomes" id="UP001597052"/>
    </source>
</evidence>
<dbReference type="InterPro" id="IPR003675">
    <property type="entry name" value="Rce1/LyrA-like_dom"/>
</dbReference>
<evidence type="ECO:0000259" key="2">
    <source>
        <dbReference type="Pfam" id="PF02517"/>
    </source>
</evidence>